<dbReference type="SUPFAM" id="SSF51126">
    <property type="entry name" value="Pectin lyase-like"/>
    <property type="match status" value="1"/>
</dbReference>
<organism evidence="8 9">
    <name type="scientific">Hymenobacter lucidus</name>
    <dbReference type="NCBI Taxonomy" id="2880930"/>
    <lineage>
        <taxon>Bacteria</taxon>
        <taxon>Pseudomonadati</taxon>
        <taxon>Bacteroidota</taxon>
        <taxon>Cytophagia</taxon>
        <taxon>Cytophagales</taxon>
        <taxon>Hymenobacteraceae</taxon>
        <taxon>Hymenobacter</taxon>
    </lineage>
</organism>
<comment type="similarity">
    <text evidence="1">Belongs to the pectinesterase family.</text>
</comment>
<dbReference type="InterPro" id="IPR012334">
    <property type="entry name" value="Pectin_lyas_fold"/>
</dbReference>
<name>A0ABS8AU37_9BACT</name>
<dbReference type="EMBL" id="JAJADR010000003">
    <property type="protein sequence ID" value="MCB2408924.1"/>
    <property type="molecule type" value="Genomic_DNA"/>
</dbReference>
<evidence type="ECO:0000256" key="1">
    <source>
        <dbReference type="ARBA" id="ARBA00008891"/>
    </source>
</evidence>
<dbReference type="InterPro" id="IPR013783">
    <property type="entry name" value="Ig-like_fold"/>
</dbReference>
<dbReference type="Proteomes" id="UP001165296">
    <property type="component" value="Unassembled WGS sequence"/>
</dbReference>
<accession>A0ABS8AU37</accession>
<evidence type="ECO:0000256" key="4">
    <source>
        <dbReference type="PROSITE-ProRule" id="PRU10040"/>
    </source>
</evidence>
<protein>
    <submittedName>
        <fullName evidence="8">T9SS type A sorting domain-containing protein</fullName>
    </submittedName>
</protein>
<dbReference type="InterPro" id="IPR011050">
    <property type="entry name" value="Pectin_lyase_fold/virulence"/>
</dbReference>
<evidence type="ECO:0000313" key="9">
    <source>
        <dbReference type="Proteomes" id="UP001165296"/>
    </source>
</evidence>
<feature type="domain" description="Secretion system C-terminal sorting" evidence="7">
    <location>
        <begin position="789"/>
        <end position="856"/>
    </location>
</feature>
<evidence type="ECO:0000259" key="6">
    <source>
        <dbReference type="Pfam" id="PF01095"/>
    </source>
</evidence>
<comment type="caution">
    <text evidence="8">The sequence shown here is derived from an EMBL/GenBank/DDBJ whole genome shotgun (WGS) entry which is preliminary data.</text>
</comment>
<dbReference type="Pfam" id="PF18962">
    <property type="entry name" value="Por_Secre_tail"/>
    <property type="match status" value="1"/>
</dbReference>
<evidence type="ECO:0000259" key="7">
    <source>
        <dbReference type="Pfam" id="PF18962"/>
    </source>
</evidence>
<sequence>MKHVYSQLSRLAATLLLLLLAFVARAQTYDAIVAKDGSGAFRTVQAAIDAAPTARTTAYTIYIKNGKYKEKISVPSNKPFLQLIGQSVANTILTYDDFSGKPNPAGGTFGTSNSASVTINATDFSALNITFENTTGDSPQALAINVSADRAAFKNCRFLGGQDTVLTNGSGRQYFKDCYIDGTVDFIFGGARALFEGCIIYPKTRRDGGNGGYITAANTPQGQTYGYVFRKCYIPANRGLTTYTMGRPWQNSGTPNPTPAHNKVVWISAVMGPNIIKPEGWSAWDAGTNTSVITYAEYKSRDVSGNLVDVSQRVPWSKQLTEADTALYSRTAVLGDWNPCAAYANFCPSQPASIAVANFMGVKGAATTPTALSWNASWPIAGVQYQVFRSTTRRGTYAPLYTTTAANATDVNFATTDAIPTPGNSYFYYVQASKTGLATHLTDTLQISSTPTVTVTGALQSFLQGGGQPSAAQRFQVIGENLTAGLIITPPANFQVSADGSTWFSSTAPLTLTPTSTGAVASTPISVRLNAASVGTYSGNLTLTSTGAVATSLPVTGTTQAAALPQSANLQWWPMTRNNQDSVAVRSARLVASTPTFRKFVLSDGSATATIPPYSARYGQAFAPIATGSWLSSNGGNGSNLNRTYYEQFTVTGTAGTTVRVDSVLLDAFVTGSTSNTKLALVWSRSGFATDSADVTGGRGPAGTLLSTANGGFTTPIFTTGALSTYRLALAGAAGVTLQPGQRLTFRLYFSCGSTSAATRFATLRNVIIRGEAGVVTSTQKARSGALQVYPNPVADQLTLTHPAAAGVAEVAIYTLLGQRVRVQPCAAGSRQTLVNLEGLSSGQYVLRYSTATEQFTTPISKQ</sequence>
<dbReference type="InterPro" id="IPR026444">
    <property type="entry name" value="Secre_tail"/>
</dbReference>
<dbReference type="InterPro" id="IPR000070">
    <property type="entry name" value="Pectinesterase_cat"/>
</dbReference>
<dbReference type="Pfam" id="PF01095">
    <property type="entry name" value="Pectinesterase"/>
    <property type="match status" value="1"/>
</dbReference>
<keyword evidence="2" id="KW-0378">Hydrolase</keyword>
<evidence type="ECO:0000256" key="5">
    <source>
        <dbReference type="SAM" id="SignalP"/>
    </source>
</evidence>
<feature type="active site" evidence="4">
    <location>
        <position position="185"/>
    </location>
</feature>
<feature type="signal peptide" evidence="5">
    <location>
        <begin position="1"/>
        <end position="26"/>
    </location>
</feature>
<feature type="chain" id="PRO_5046859482" evidence="5">
    <location>
        <begin position="27"/>
        <end position="863"/>
    </location>
</feature>
<feature type="domain" description="Pectinesterase catalytic" evidence="6">
    <location>
        <begin position="30"/>
        <end position="319"/>
    </location>
</feature>
<gene>
    <name evidence="8" type="ORF">LGH74_13120</name>
</gene>
<dbReference type="PROSITE" id="PS00503">
    <property type="entry name" value="PECTINESTERASE_2"/>
    <property type="match status" value="1"/>
</dbReference>
<reference evidence="8" key="1">
    <citation type="submission" date="2021-10" db="EMBL/GenBank/DDBJ databases">
        <authorList>
            <person name="Dean J.D."/>
            <person name="Kim M.K."/>
            <person name="Newey C.N."/>
            <person name="Stoker T.S."/>
            <person name="Thompson D.W."/>
            <person name="Grose J.H."/>
        </authorList>
    </citation>
    <scope>NUCLEOTIDE SEQUENCE</scope>
    <source>
        <strain evidence="8">BT178</strain>
    </source>
</reference>
<dbReference type="Gene3D" id="2.160.20.10">
    <property type="entry name" value="Single-stranded right-handed beta-helix, Pectin lyase-like"/>
    <property type="match status" value="1"/>
</dbReference>
<evidence type="ECO:0000256" key="3">
    <source>
        <dbReference type="ARBA" id="ARBA00023085"/>
    </source>
</evidence>
<proteinExistence type="inferred from homology"/>
<evidence type="ECO:0000313" key="8">
    <source>
        <dbReference type="EMBL" id="MCB2408924.1"/>
    </source>
</evidence>
<dbReference type="NCBIfam" id="TIGR04183">
    <property type="entry name" value="Por_Secre_tail"/>
    <property type="match status" value="1"/>
</dbReference>
<keyword evidence="9" id="KW-1185">Reference proteome</keyword>
<keyword evidence="5" id="KW-0732">Signal</keyword>
<dbReference type="PANTHER" id="PTHR31321:SF57">
    <property type="entry name" value="PECTINESTERASE 53-RELATED"/>
    <property type="match status" value="1"/>
</dbReference>
<keyword evidence="3" id="KW-0063">Aspartyl esterase</keyword>
<evidence type="ECO:0000256" key="2">
    <source>
        <dbReference type="ARBA" id="ARBA00022801"/>
    </source>
</evidence>
<dbReference type="PANTHER" id="PTHR31321">
    <property type="entry name" value="ACYL-COA THIOESTER HYDROLASE YBHC-RELATED"/>
    <property type="match status" value="1"/>
</dbReference>
<dbReference type="InterPro" id="IPR033131">
    <property type="entry name" value="Pectinesterase_Asp_AS"/>
</dbReference>
<dbReference type="Gene3D" id="2.60.40.10">
    <property type="entry name" value="Immunoglobulins"/>
    <property type="match status" value="1"/>
</dbReference>
<dbReference type="RefSeq" id="WP_226176399.1">
    <property type="nucleotide sequence ID" value="NZ_JAJADR010000003.1"/>
</dbReference>